<name>A0A5C2HE86_9BACT</name>
<dbReference type="Proteomes" id="UP000322644">
    <property type="component" value="Chromosome"/>
</dbReference>
<evidence type="ECO:0000313" key="2">
    <source>
        <dbReference type="Proteomes" id="UP000322644"/>
    </source>
</evidence>
<evidence type="ECO:0000313" key="1">
    <source>
        <dbReference type="EMBL" id="QEP41276.1"/>
    </source>
</evidence>
<dbReference type="EMBL" id="CP036246">
    <property type="protein sequence ID" value="QEP41276.1"/>
    <property type="molecule type" value="Genomic_DNA"/>
</dbReference>
<proteinExistence type="predicted"/>
<accession>A0A5C2HE86</accession>
<reference evidence="1 2" key="2">
    <citation type="submission" date="2019-09" db="EMBL/GenBank/DDBJ databases">
        <title>Taxonomic note: a critical rebuttal of the proposed division of the genus Arcobacter into six genera, emended descriptions of Arcobacter anaerophilus and the genus Arcobacter, and an assessment of genus-level boundaries for Epsilonproteobacteria using in silico genomic comparator tools.</title>
        <authorList>
            <person name="On S.L.W."/>
            <person name="Miller W.G."/>
            <person name="Biggs P."/>
            <person name="Cornelius A."/>
            <person name="Vandamme P."/>
        </authorList>
    </citation>
    <scope>NUCLEOTIDE SEQUENCE [LARGE SCALE GENOMIC DNA]</scope>
    <source>
        <strain evidence="1 2">CCUG 56899</strain>
    </source>
</reference>
<protein>
    <submittedName>
        <fullName evidence="1">Uncharacterized protein</fullName>
    </submittedName>
</protein>
<organism evidence="1 2">
    <name type="scientific">Arcobacter porcinus</name>
    <dbReference type="NCBI Taxonomy" id="1935204"/>
    <lineage>
        <taxon>Bacteria</taxon>
        <taxon>Pseudomonadati</taxon>
        <taxon>Campylobacterota</taxon>
        <taxon>Epsilonproteobacteria</taxon>
        <taxon>Campylobacterales</taxon>
        <taxon>Arcobacteraceae</taxon>
        <taxon>Arcobacter</taxon>
    </lineage>
</organism>
<reference evidence="1 2" key="1">
    <citation type="submission" date="2019-09" db="EMBL/GenBank/DDBJ databases">
        <title>Complete genome sequencing of four Arcobacter species reveals a diverse suite of mobile elements.</title>
        <authorList>
            <person name="Miller W.G."/>
            <person name="Yee E."/>
            <person name="Bono J.L."/>
        </authorList>
    </citation>
    <scope>NUCLEOTIDE SEQUENCE [LARGE SCALE GENOMIC DNA]</scope>
    <source>
        <strain evidence="1 2">CCUG 56899</strain>
    </source>
</reference>
<gene>
    <name evidence="1" type="ORF">APORC_1710</name>
</gene>
<sequence length="691" mass="82578">MSIRKNNTNLFIALVNEVLIEHRDLFDNLKNINTENEINLLLKILKDSEPDLNIYKKDSEKIHYLLLKESYQEHIKEFIFSFKDEFFMNLQILRDISKQIEINYLLKIFSKKDAKFYFSISNALIYYGICKNGNIVSFQNIIFWKNLIKKIYLLNLMHNSDFNMCCESYSNNPDFNFLHRLVDNKNIIEQKLKEKLEIIDGVVIFKKGQEDRIVQKIEKKLVHIDLYFFIDFILELYKENKKRNNLEYTIPYKYIINILIKNISKSKYKNKDIKKIINIKNLLSSFIGLYQLKEDKFSLINIPHTRILKHLSNQILYTNFYPIYELKTTVLIEYIENIVKPSICEKLFLEKLGFTIENFIDFFIFVDKCNCNIIKIEKNEPFPFNLKILDFYSIDSNLVNINYSSLNSLEQSTNLFAMNPIIKHKNIYLIIGFKYFKMNFYNSLVEKIRQEIDKDINQKIGINAESLLVNIFERIKNKHNYKMFSGNYSPPKNENPESDLALKLEKDIIFFESKNKYLTAKAFNGSDSYILKDLALSFVHSQLQLFRHEKNIRKYKNIVFNDKKELKYNNENIVKISISTNNWFNIMNNLTKTMLLEIIDLRFNVKEEKSDFNKANEYLDKLQKIIDELSKDYDIRVSLNQTLFLPLELVVEKYRDDDFIDILKTLVQTSMNVDNILHIYDYTKYIKSYKK</sequence>
<dbReference type="RefSeq" id="WP_066386871.1">
    <property type="nucleotide sequence ID" value="NZ_CP036246.2"/>
</dbReference>
<dbReference type="AlphaFoldDB" id="A0A5C2HE86"/>
<dbReference type="KEGG" id="apoc:APORC_1710"/>